<dbReference type="Pfam" id="PF00483">
    <property type="entry name" value="NTP_transferase"/>
    <property type="match status" value="1"/>
</dbReference>
<dbReference type="InterPro" id="IPR011051">
    <property type="entry name" value="RmlC_Cupin_sf"/>
</dbReference>
<comment type="caution">
    <text evidence="3">The sequence shown here is derived from an EMBL/GenBank/DDBJ whole genome shotgun (WGS) entry which is preliminary data.</text>
</comment>
<dbReference type="CDD" id="cd02213">
    <property type="entry name" value="cupin_PMI_typeII_C"/>
    <property type="match status" value="1"/>
</dbReference>
<dbReference type="SUPFAM" id="SSF51182">
    <property type="entry name" value="RmlC-like cupins"/>
    <property type="match status" value="1"/>
</dbReference>
<dbReference type="InterPro" id="IPR029044">
    <property type="entry name" value="Nucleotide-diphossugar_trans"/>
</dbReference>
<organism evidence="3">
    <name type="scientific">Paenibacillus sp. SYP-B3998</name>
    <dbReference type="NCBI Taxonomy" id="2678564"/>
    <lineage>
        <taxon>Bacteria</taxon>
        <taxon>Bacillati</taxon>
        <taxon>Bacillota</taxon>
        <taxon>Bacilli</taxon>
        <taxon>Bacillales</taxon>
        <taxon>Paenibacillaceae</taxon>
        <taxon>Paenibacillus</taxon>
    </lineage>
</organism>
<dbReference type="PANTHER" id="PTHR46390">
    <property type="entry name" value="MANNOSE-1-PHOSPHATE GUANYLYLTRANSFERASE"/>
    <property type="match status" value="1"/>
</dbReference>
<dbReference type="SUPFAM" id="SSF53448">
    <property type="entry name" value="Nucleotide-diphospho-sugar transferases"/>
    <property type="match status" value="1"/>
</dbReference>
<feature type="domain" description="Mannose-6-phosphate isomerase type II C-terminal" evidence="2">
    <location>
        <begin position="340"/>
        <end position="441"/>
    </location>
</feature>
<evidence type="ECO:0000259" key="2">
    <source>
        <dbReference type="Pfam" id="PF01050"/>
    </source>
</evidence>
<accession>A0A6G3ZRU8</accession>
<protein>
    <submittedName>
        <fullName evidence="3">Cupin domain-containing protein</fullName>
    </submittedName>
</protein>
<feature type="domain" description="Nucleotidyl transferase" evidence="1">
    <location>
        <begin position="4"/>
        <end position="268"/>
    </location>
</feature>
<dbReference type="AlphaFoldDB" id="A0A6G3ZRU8"/>
<dbReference type="InterPro" id="IPR005835">
    <property type="entry name" value="NTP_transferase_dom"/>
</dbReference>
<gene>
    <name evidence="3" type="ORF">GK047_01950</name>
</gene>
<dbReference type="EMBL" id="JAAIKC010000001">
    <property type="protein sequence ID" value="NEW04780.1"/>
    <property type="molecule type" value="Genomic_DNA"/>
</dbReference>
<dbReference type="Gene3D" id="2.60.120.10">
    <property type="entry name" value="Jelly Rolls"/>
    <property type="match status" value="1"/>
</dbReference>
<dbReference type="InterPro" id="IPR001538">
    <property type="entry name" value="Man6P_isomerase-2_C"/>
</dbReference>
<evidence type="ECO:0000313" key="3">
    <source>
        <dbReference type="EMBL" id="NEW04780.1"/>
    </source>
</evidence>
<proteinExistence type="predicted"/>
<dbReference type="GO" id="GO:0009298">
    <property type="term" value="P:GDP-mannose biosynthetic process"/>
    <property type="evidence" value="ECO:0007669"/>
    <property type="project" value="TreeGrafter"/>
</dbReference>
<dbReference type="GO" id="GO:0005976">
    <property type="term" value="P:polysaccharide metabolic process"/>
    <property type="evidence" value="ECO:0007669"/>
    <property type="project" value="InterPro"/>
</dbReference>
<evidence type="ECO:0000259" key="1">
    <source>
        <dbReference type="Pfam" id="PF00483"/>
    </source>
</evidence>
<dbReference type="Pfam" id="PF01050">
    <property type="entry name" value="MannoseP_isomer"/>
    <property type="match status" value="1"/>
</dbReference>
<dbReference type="PANTHER" id="PTHR46390:SF1">
    <property type="entry name" value="MANNOSE-1-PHOSPHATE GUANYLYLTRANSFERASE"/>
    <property type="match status" value="1"/>
</dbReference>
<dbReference type="Gene3D" id="3.90.550.10">
    <property type="entry name" value="Spore Coat Polysaccharide Biosynthesis Protein SpsA, Chain A"/>
    <property type="match status" value="1"/>
</dbReference>
<reference evidence="3" key="1">
    <citation type="submission" date="2020-02" db="EMBL/GenBank/DDBJ databases">
        <authorList>
            <person name="Shen X.-R."/>
            <person name="Zhang Y.-X."/>
        </authorList>
    </citation>
    <scope>NUCLEOTIDE SEQUENCE</scope>
    <source>
        <strain evidence="3">SYP-B3998</strain>
    </source>
</reference>
<sequence length="456" mass="51540">MRIVLLSGGSGKRLWPLSNEIRSKAFLKVLKSDDGVMESMIQRVCRQLDEVGLLQSTCIVTHKSQVEIIQNHVGDRVPIISESHKKGTFTAIALAASYFHSVKHADLNETICILPVDTYVETAFFQLLHKFPPVLSHSQADLALLGTSPKHPSSQYGYIVPIPPIDNKHGYLSVSQFVEKPDEENAKLLIDRNALWNCGIFAFSLAFMLANLTDKGLPTRYEDWQLHYEKLPEISFDHEVVEKISHAVVIPYSGTWWDLGSWSTLTNHFESNVIGIGQISKESVNTHLVNELSYPIQVINVSNIIVAASPDGILVANKNNSDQIKERLSYTRQIPMYEEKRWGNYRVLDHSIAETEAIVKKMMLLPGKNISYHKHQRRKEIWTILSGSGEFIMDDHLYCIQTGSVLEIPCGAKHGMKATTALEFIEIQIGSELVEEDIIRIAMTWEDSVQFCKNRD</sequence>
<dbReference type="InterPro" id="IPR051161">
    <property type="entry name" value="Mannose-6P_isomerase_type2"/>
</dbReference>
<dbReference type="InterPro" id="IPR014710">
    <property type="entry name" value="RmlC-like_jellyroll"/>
</dbReference>
<dbReference type="GO" id="GO:0004475">
    <property type="term" value="F:mannose-1-phosphate guanylyltransferase (GTP) activity"/>
    <property type="evidence" value="ECO:0007669"/>
    <property type="project" value="TreeGrafter"/>
</dbReference>
<dbReference type="RefSeq" id="WP_163940544.1">
    <property type="nucleotide sequence ID" value="NZ_JAAIKC010000001.1"/>
</dbReference>
<name>A0A6G3ZRU8_9BACL</name>